<reference evidence="4 5" key="1">
    <citation type="journal article" date="2016" name="Nat. Commun.">
        <title>Extremotolerant tardigrade genome and improved radiotolerance of human cultured cells by tardigrade-unique protein.</title>
        <authorList>
            <person name="Hashimoto T."/>
            <person name="Horikawa D.D."/>
            <person name="Saito Y."/>
            <person name="Kuwahara H."/>
            <person name="Kozuka-Hata H."/>
            <person name="Shin-I T."/>
            <person name="Minakuchi Y."/>
            <person name="Ohishi K."/>
            <person name="Motoyama A."/>
            <person name="Aizu T."/>
            <person name="Enomoto A."/>
            <person name="Kondo K."/>
            <person name="Tanaka S."/>
            <person name="Hara Y."/>
            <person name="Koshikawa S."/>
            <person name="Sagara H."/>
            <person name="Miura T."/>
            <person name="Yokobori S."/>
            <person name="Miyagawa K."/>
            <person name="Suzuki Y."/>
            <person name="Kubo T."/>
            <person name="Oyama M."/>
            <person name="Kohara Y."/>
            <person name="Fujiyama A."/>
            <person name="Arakawa K."/>
            <person name="Katayama T."/>
            <person name="Toyoda A."/>
            <person name="Kunieda T."/>
        </authorList>
    </citation>
    <scope>NUCLEOTIDE SEQUENCE [LARGE SCALE GENOMIC DNA]</scope>
    <source>
        <strain evidence="4 5">YOKOZUNA-1</strain>
    </source>
</reference>
<dbReference type="EMBL" id="BDGG01000001">
    <property type="protein sequence ID" value="GAU88065.1"/>
    <property type="molecule type" value="Genomic_DNA"/>
</dbReference>
<feature type="DNA-binding region" description="HMG box" evidence="1">
    <location>
        <begin position="83"/>
        <end position="147"/>
    </location>
</feature>
<name>A0A1D1UI56_RAMVA</name>
<feature type="domain" description="HMG box" evidence="3">
    <location>
        <begin position="83"/>
        <end position="147"/>
    </location>
</feature>
<accession>A0A1D1UI56</accession>
<evidence type="ECO:0000313" key="4">
    <source>
        <dbReference type="EMBL" id="GAU88065.1"/>
    </source>
</evidence>
<keyword evidence="1" id="KW-0238">DNA-binding</keyword>
<evidence type="ECO:0000313" key="5">
    <source>
        <dbReference type="Proteomes" id="UP000186922"/>
    </source>
</evidence>
<dbReference type="PROSITE" id="PS50118">
    <property type="entry name" value="HMG_BOX_2"/>
    <property type="match status" value="1"/>
</dbReference>
<dbReference type="GO" id="GO:0003677">
    <property type="term" value="F:DNA binding"/>
    <property type="evidence" value="ECO:0007669"/>
    <property type="project" value="UniProtKB-UniRule"/>
</dbReference>
<evidence type="ECO:0000256" key="1">
    <source>
        <dbReference type="PROSITE-ProRule" id="PRU00267"/>
    </source>
</evidence>
<dbReference type="Proteomes" id="UP000186922">
    <property type="component" value="Unassembled WGS sequence"/>
</dbReference>
<keyword evidence="1" id="KW-0539">Nucleus</keyword>
<gene>
    <name evidence="4" type="primary">RvY_00830-1</name>
    <name evidence="4" type="synonym">RvY_00830.1</name>
    <name evidence="4" type="ORF">RvY_00830</name>
</gene>
<dbReference type="GO" id="GO:0005634">
    <property type="term" value="C:nucleus"/>
    <property type="evidence" value="ECO:0007669"/>
    <property type="project" value="UniProtKB-UniRule"/>
</dbReference>
<feature type="region of interest" description="Disordered" evidence="2">
    <location>
        <begin position="64"/>
        <end position="86"/>
    </location>
</feature>
<proteinExistence type="predicted"/>
<dbReference type="Pfam" id="PF00505">
    <property type="entry name" value="HMG_box"/>
    <property type="match status" value="1"/>
</dbReference>
<dbReference type="AlphaFoldDB" id="A0A1D1UI56"/>
<protein>
    <recommendedName>
        <fullName evidence="3">HMG box domain-containing protein</fullName>
    </recommendedName>
</protein>
<dbReference type="SUPFAM" id="SSF47095">
    <property type="entry name" value="HMG-box"/>
    <property type="match status" value="1"/>
</dbReference>
<dbReference type="SMART" id="SM00398">
    <property type="entry name" value="HMG"/>
    <property type="match status" value="1"/>
</dbReference>
<dbReference type="Gene3D" id="1.10.30.10">
    <property type="entry name" value="High mobility group box domain"/>
    <property type="match status" value="1"/>
</dbReference>
<sequence length="167" mass="18423">MLPFVAGSTNHTQSWPGVKSMSSYVRQEIWNRARMLLSIQPLGYYTPLTAEQQASLANLKVRAKRNRKNKGQVGRPANTGNAPRRPLAAYTHFKNHYQQKHSTLKTAELKTEALAAWAALPADAKQRYTDAAAADLERFTTETRAYTAALAAQTSPTKAKSPAKKPA</sequence>
<organism evidence="4 5">
    <name type="scientific">Ramazzottius varieornatus</name>
    <name type="common">Water bear</name>
    <name type="synonym">Tardigrade</name>
    <dbReference type="NCBI Taxonomy" id="947166"/>
    <lineage>
        <taxon>Eukaryota</taxon>
        <taxon>Metazoa</taxon>
        <taxon>Ecdysozoa</taxon>
        <taxon>Tardigrada</taxon>
        <taxon>Eutardigrada</taxon>
        <taxon>Parachela</taxon>
        <taxon>Hypsibioidea</taxon>
        <taxon>Ramazzottiidae</taxon>
        <taxon>Ramazzottius</taxon>
    </lineage>
</organism>
<evidence type="ECO:0000256" key="2">
    <source>
        <dbReference type="SAM" id="MobiDB-lite"/>
    </source>
</evidence>
<keyword evidence="5" id="KW-1185">Reference proteome</keyword>
<dbReference type="InterPro" id="IPR009071">
    <property type="entry name" value="HMG_box_dom"/>
</dbReference>
<evidence type="ECO:0000259" key="3">
    <source>
        <dbReference type="PROSITE" id="PS50118"/>
    </source>
</evidence>
<dbReference type="InterPro" id="IPR036910">
    <property type="entry name" value="HMG_box_dom_sf"/>
</dbReference>
<comment type="caution">
    <text evidence="4">The sequence shown here is derived from an EMBL/GenBank/DDBJ whole genome shotgun (WGS) entry which is preliminary data.</text>
</comment>